<name>A0ABS8YNZ4_9BACL</name>
<evidence type="ECO:0000313" key="3">
    <source>
        <dbReference type="Proteomes" id="UP001199916"/>
    </source>
</evidence>
<dbReference type="Proteomes" id="UP001199916">
    <property type="component" value="Unassembled WGS sequence"/>
</dbReference>
<dbReference type="PROSITE" id="PS51063">
    <property type="entry name" value="HTH_CRP_2"/>
    <property type="match status" value="1"/>
</dbReference>
<evidence type="ECO:0000313" key="2">
    <source>
        <dbReference type="EMBL" id="MCE5173531.1"/>
    </source>
</evidence>
<organism evidence="2 3">
    <name type="scientific">Paenibacillus profundus</name>
    <dbReference type="NCBI Taxonomy" id="1173085"/>
    <lineage>
        <taxon>Bacteria</taxon>
        <taxon>Bacillati</taxon>
        <taxon>Bacillota</taxon>
        <taxon>Bacilli</taxon>
        <taxon>Bacillales</taxon>
        <taxon>Paenibacillaceae</taxon>
        <taxon>Paenibacillus</taxon>
    </lineage>
</organism>
<proteinExistence type="predicted"/>
<accession>A0ABS8YNZ4</accession>
<dbReference type="RefSeq" id="WP_233699456.1">
    <property type="nucleotide sequence ID" value="NZ_JAJNBZ010000056.1"/>
</dbReference>
<reference evidence="2 3" key="1">
    <citation type="submission" date="2021-11" db="EMBL/GenBank/DDBJ databases">
        <title>Draft genome sequence of Paenibacillus profundus YoMME, a new Gram-positive bacteria with exoelectrogenic properties.</title>
        <authorList>
            <person name="Hubenova Y."/>
            <person name="Hubenova E."/>
            <person name="Manasiev Y."/>
            <person name="Peykov S."/>
            <person name="Mitov M."/>
        </authorList>
    </citation>
    <scope>NUCLEOTIDE SEQUENCE [LARGE SCALE GENOMIC DNA]</scope>
    <source>
        <strain evidence="2 3">YoMME</strain>
    </source>
</reference>
<dbReference type="Pfam" id="PF13545">
    <property type="entry name" value="HTH_Crp_2"/>
    <property type="match status" value="1"/>
</dbReference>
<dbReference type="InterPro" id="IPR036390">
    <property type="entry name" value="WH_DNA-bd_sf"/>
</dbReference>
<feature type="domain" description="HTH crp-type" evidence="1">
    <location>
        <begin position="8"/>
        <end position="90"/>
    </location>
</feature>
<sequence length="97" mass="10990">MLELMAYGSARKRLLYLLYKLSLKFGAPQSAVESQDTHWVCLEVKLTHQELASITGSIRETVTELLSDFAAEGIVNKEGLRKSLWVHTERLKEALDL</sequence>
<protein>
    <submittedName>
        <fullName evidence="2">Helix-turn-helix domain-containing protein</fullName>
    </submittedName>
</protein>
<dbReference type="Gene3D" id="1.10.10.10">
    <property type="entry name" value="Winged helix-like DNA-binding domain superfamily/Winged helix DNA-binding domain"/>
    <property type="match status" value="1"/>
</dbReference>
<keyword evidence="3" id="KW-1185">Reference proteome</keyword>
<dbReference type="InterPro" id="IPR036388">
    <property type="entry name" value="WH-like_DNA-bd_sf"/>
</dbReference>
<dbReference type="InterPro" id="IPR012318">
    <property type="entry name" value="HTH_CRP"/>
</dbReference>
<dbReference type="SMART" id="SM00419">
    <property type="entry name" value="HTH_CRP"/>
    <property type="match status" value="1"/>
</dbReference>
<gene>
    <name evidence="2" type="ORF">LQV63_30340</name>
</gene>
<evidence type="ECO:0000259" key="1">
    <source>
        <dbReference type="PROSITE" id="PS51063"/>
    </source>
</evidence>
<comment type="caution">
    <text evidence="2">The sequence shown here is derived from an EMBL/GenBank/DDBJ whole genome shotgun (WGS) entry which is preliminary data.</text>
</comment>
<dbReference type="SUPFAM" id="SSF46785">
    <property type="entry name" value="Winged helix' DNA-binding domain"/>
    <property type="match status" value="1"/>
</dbReference>
<dbReference type="PRINTS" id="PR00034">
    <property type="entry name" value="HTHCRP"/>
</dbReference>
<dbReference type="EMBL" id="JAJNBZ010000056">
    <property type="protein sequence ID" value="MCE5173531.1"/>
    <property type="molecule type" value="Genomic_DNA"/>
</dbReference>